<dbReference type="Pfam" id="PF02631">
    <property type="entry name" value="RecX_HTH2"/>
    <property type="match status" value="1"/>
</dbReference>
<evidence type="ECO:0000259" key="5">
    <source>
        <dbReference type="Pfam" id="PF02631"/>
    </source>
</evidence>
<proteinExistence type="inferred from homology"/>
<dbReference type="Gene3D" id="1.10.10.10">
    <property type="entry name" value="Winged helix-like DNA-binding domain superfamily/Winged helix DNA-binding domain"/>
    <property type="match status" value="2"/>
</dbReference>
<dbReference type="AlphaFoldDB" id="A0A419RVN1"/>
<dbReference type="InterPro" id="IPR036388">
    <property type="entry name" value="WH-like_DNA-bd_sf"/>
</dbReference>
<evidence type="ECO:0000313" key="6">
    <source>
        <dbReference type="EMBL" id="RJY09838.1"/>
    </source>
</evidence>
<organism evidence="6 7">
    <name type="scientific">Aurantiacibacter aquimixticola</name>
    <dbReference type="NCBI Taxonomy" id="1958945"/>
    <lineage>
        <taxon>Bacteria</taxon>
        <taxon>Pseudomonadati</taxon>
        <taxon>Pseudomonadota</taxon>
        <taxon>Alphaproteobacteria</taxon>
        <taxon>Sphingomonadales</taxon>
        <taxon>Erythrobacteraceae</taxon>
        <taxon>Aurantiacibacter</taxon>
    </lineage>
</organism>
<comment type="similarity">
    <text evidence="2">Belongs to the RecX family.</text>
</comment>
<evidence type="ECO:0000256" key="2">
    <source>
        <dbReference type="ARBA" id="ARBA00009695"/>
    </source>
</evidence>
<evidence type="ECO:0000256" key="3">
    <source>
        <dbReference type="ARBA" id="ARBA00018111"/>
    </source>
</evidence>
<reference evidence="6 7" key="1">
    <citation type="journal article" date="2017" name="Int. J. Syst. Evol. Microbiol.">
        <title>Erythrobacter aquimixticola sp. nov., isolated from the junction between the ocean and a freshwater spring.</title>
        <authorList>
            <person name="Park S."/>
            <person name="Jung Y.T."/>
            <person name="Choi S.J."/>
            <person name="Yoon J.H."/>
        </authorList>
    </citation>
    <scope>NUCLEOTIDE SEQUENCE [LARGE SCALE GENOMIC DNA]</scope>
    <source>
        <strain evidence="6 7">JSSK-14</strain>
    </source>
</reference>
<dbReference type="Proteomes" id="UP000285232">
    <property type="component" value="Unassembled WGS sequence"/>
</dbReference>
<dbReference type="InterPro" id="IPR053924">
    <property type="entry name" value="RecX_HTH_2nd"/>
</dbReference>
<keyword evidence="4" id="KW-0963">Cytoplasm</keyword>
<accession>A0A419RVN1</accession>
<keyword evidence="7" id="KW-1185">Reference proteome</keyword>
<dbReference type="RefSeq" id="WP_120048848.1">
    <property type="nucleotide sequence ID" value="NZ_RAHX01000001.1"/>
</dbReference>
<gene>
    <name evidence="6" type="ORF">D6201_11150</name>
</gene>
<sequence length="191" mass="21738">MQGNRQARKRVRTPPKPLTRAVLEELALAYVARFATSAGKLERYLQRKLRERGWSEDEPDGADVPALISRFVDKGYVDDEAYARMRSSDLLRRGYGANRVRQALGEAGIVEGVRESVQPGEAARRRAALHMARKRRFGPFAVQPADREKREKQIAALLRAGHSFDHARAVLEAESEERAEEWLAEAEEWEE</sequence>
<evidence type="ECO:0000256" key="1">
    <source>
        <dbReference type="ARBA" id="ARBA00004496"/>
    </source>
</evidence>
<dbReference type="EMBL" id="RAHX01000001">
    <property type="protein sequence ID" value="RJY09838.1"/>
    <property type="molecule type" value="Genomic_DNA"/>
</dbReference>
<protein>
    <recommendedName>
        <fullName evidence="3">Regulatory protein RecX</fullName>
    </recommendedName>
</protein>
<comment type="subcellular location">
    <subcellularLocation>
        <location evidence="1">Cytoplasm</location>
    </subcellularLocation>
</comment>
<evidence type="ECO:0000256" key="4">
    <source>
        <dbReference type="ARBA" id="ARBA00022490"/>
    </source>
</evidence>
<feature type="domain" description="RecX second three-helical" evidence="5">
    <location>
        <begin position="78"/>
        <end position="111"/>
    </location>
</feature>
<name>A0A419RVN1_9SPHN</name>
<evidence type="ECO:0000313" key="7">
    <source>
        <dbReference type="Proteomes" id="UP000285232"/>
    </source>
</evidence>
<comment type="caution">
    <text evidence="6">The sequence shown here is derived from an EMBL/GenBank/DDBJ whole genome shotgun (WGS) entry which is preliminary data.</text>
</comment>
<dbReference type="GO" id="GO:0005737">
    <property type="term" value="C:cytoplasm"/>
    <property type="evidence" value="ECO:0007669"/>
    <property type="project" value="UniProtKB-SubCell"/>
</dbReference>
<dbReference type="OrthoDB" id="7432442at2"/>